<gene>
    <name evidence="1" type="ORF">FLP10_02065</name>
</gene>
<reference evidence="1 2" key="1">
    <citation type="submission" date="2019-09" db="EMBL/GenBank/DDBJ databases">
        <title>Genome sequencing of strain KACC 19306.</title>
        <authorList>
            <person name="Heo J."/>
            <person name="Kim S.-J."/>
            <person name="Kim J.-S."/>
            <person name="Hong S.-B."/>
            <person name="Kwon S.-W."/>
        </authorList>
    </citation>
    <scope>NUCLEOTIDE SEQUENCE [LARGE SCALE GENOMIC DNA]</scope>
    <source>
        <strain evidence="1 2">KACC 19306</strain>
    </source>
</reference>
<name>A0A5C1YD67_9MICO</name>
<dbReference type="Proteomes" id="UP000324678">
    <property type="component" value="Chromosome"/>
</dbReference>
<accession>A0A5C1YD67</accession>
<organism evidence="1 2">
    <name type="scientific">Agromyces intestinalis</name>
    <dbReference type="NCBI Taxonomy" id="2592652"/>
    <lineage>
        <taxon>Bacteria</taxon>
        <taxon>Bacillati</taxon>
        <taxon>Actinomycetota</taxon>
        <taxon>Actinomycetes</taxon>
        <taxon>Micrococcales</taxon>
        <taxon>Microbacteriaceae</taxon>
        <taxon>Agromyces</taxon>
    </lineage>
</organism>
<dbReference type="KEGG" id="ail:FLP10_02065"/>
<evidence type="ECO:0000313" key="2">
    <source>
        <dbReference type="Proteomes" id="UP000324678"/>
    </source>
</evidence>
<keyword evidence="2" id="KW-1185">Reference proteome</keyword>
<dbReference type="EMBL" id="CP043505">
    <property type="protein sequence ID" value="QEO13335.1"/>
    <property type="molecule type" value="Genomic_DNA"/>
</dbReference>
<dbReference type="RefSeq" id="WP_149159359.1">
    <property type="nucleotide sequence ID" value="NZ_CP043505.1"/>
</dbReference>
<evidence type="ECO:0000313" key="1">
    <source>
        <dbReference type="EMBL" id="QEO13335.1"/>
    </source>
</evidence>
<sequence>MTTAPLNPGSGVVAGWAVRSGLGLATWGIRRASRRTDRDRQLDRLAARAAAEAALVERDALLRSARFTAF</sequence>
<dbReference type="AlphaFoldDB" id="A0A5C1YD67"/>
<protein>
    <submittedName>
        <fullName evidence="1">Uncharacterized protein</fullName>
    </submittedName>
</protein>
<proteinExistence type="predicted"/>